<accession>A0A8X6GQ66</accession>
<name>A0A8X6GQ66_TRICU</name>
<evidence type="ECO:0000313" key="2">
    <source>
        <dbReference type="Proteomes" id="UP000887116"/>
    </source>
</evidence>
<protein>
    <submittedName>
        <fullName evidence="1">Uncharacterized protein</fullName>
    </submittedName>
</protein>
<organism evidence="1 2">
    <name type="scientific">Trichonephila clavata</name>
    <name type="common">Joro spider</name>
    <name type="synonym">Nephila clavata</name>
    <dbReference type="NCBI Taxonomy" id="2740835"/>
    <lineage>
        <taxon>Eukaryota</taxon>
        <taxon>Metazoa</taxon>
        <taxon>Ecdysozoa</taxon>
        <taxon>Arthropoda</taxon>
        <taxon>Chelicerata</taxon>
        <taxon>Arachnida</taxon>
        <taxon>Araneae</taxon>
        <taxon>Araneomorphae</taxon>
        <taxon>Entelegynae</taxon>
        <taxon>Araneoidea</taxon>
        <taxon>Nephilidae</taxon>
        <taxon>Trichonephila</taxon>
    </lineage>
</organism>
<comment type="caution">
    <text evidence="1">The sequence shown here is derived from an EMBL/GenBank/DDBJ whole genome shotgun (WGS) entry which is preliminary data.</text>
</comment>
<reference evidence="1" key="1">
    <citation type="submission" date="2020-07" db="EMBL/GenBank/DDBJ databases">
        <title>Multicomponent nature underlies the extraordinary mechanical properties of spider dragline silk.</title>
        <authorList>
            <person name="Kono N."/>
            <person name="Nakamura H."/>
            <person name="Mori M."/>
            <person name="Yoshida Y."/>
            <person name="Ohtoshi R."/>
            <person name="Malay A.D."/>
            <person name="Moran D.A.P."/>
            <person name="Tomita M."/>
            <person name="Numata K."/>
            <person name="Arakawa K."/>
        </authorList>
    </citation>
    <scope>NUCLEOTIDE SEQUENCE</scope>
</reference>
<proteinExistence type="predicted"/>
<sequence length="102" mass="11447">MLQWSSSAYFKDKPACILHSVCSTLAKFSWSMCGRKLCWSRKLVALLKAMHSFFSASTIVDDYAAIYCGQMDSELVVKRVNDTRWCARADATMALSKGYSSL</sequence>
<gene>
    <name evidence="1" type="ORF">TNCT_488311</name>
</gene>
<evidence type="ECO:0000313" key="1">
    <source>
        <dbReference type="EMBL" id="GFQ87268.1"/>
    </source>
</evidence>
<dbReference type="OrthoDB" id="6759200at2759"/>
<dbReference type="AlphaFoldDB" id="A0A8X6GQ66"/>
<dbReference type="EMBL" id="BMAO01033138">
    <property type="protein sequence ID" value="GFQ87268.1"/>
    <property type="molecule type" value="Genomic_DNA"/>
</dbReference>
<dbReference type="Proteomes" id="UP000887116">
    <property type="component" value="Unassembled WGS sequence"/>
</dbReference>
<keyword evidence="2" id="KW-1185">Reference proteome</keyword>